<keyword evidence="1 6" id="KW-0597">Phosphoprotein</keyword>
<dbReference type="InterPro" id="IPR039420">
    <property type="entry name" value="WalR-like"/>
</dbReference>
<dbReference type="SUPFAM" id="SSF46894">
    <property type="entry name" value="C-terminal effector domain of the bipartite response regulators"/>
    <property type="match status" value="1"/>
</dbReference>
<dbReference type="KEGG" id="tdn:Suden_0837"/>
<dbReference type="InterPro" id="IPR001789">
    <property type="entry name" value="Sig_transdc_resp-reg_receiver"/>
</dbReference>
<dbReference type="Proteomes" id="UP000002714">
    <property type="component" value="Chromosome"/>
</dbReference>
<dbReference type="PANTHER" id="PTHR48111">
    <property type="entry name" value="REGULATOR OF RPOS"/>
    <property type="match status" value="1"/>
</dbReference>
<feature type="modified residue" description="4-aspartylphosphate" evidence="6">
    <location>
        <position position="90"/>
    </location>
</feature>
<dbReference type="InterPro" id="IPR016032">
    <property type="entry name" value="Sig_transdc_resp-reg_C-effctor"/>
</dbReference>
<evidence type="ECO:0000256" key="7">
    <source>
        <dbReference type="PROSITE-ProRule" id="PRU01091"/>
    </source>
</evidence>
<dbReference type="STRING" id="326298.Suden_0837"/>
<sequence length="269" mass="31154">MNIESITAIIKFKIDIKSESYLSSKKLLANTKQLSILLVEDHDDLRENTKEILKKFFDTVDGSKNGEDALKKYKEFHKNELKYYDIVLSDIQMPRLNGVDLVENIYAINSDQIIIILSAFDNSKYLLPLINLGIEQFIKKPIDYQDLMKVLLKTTKKIILKNEQKNSFQTPSLIKLAGLCTFDKETNILLVDNDMVTLTKYEIIFLQILTDNIGKIYSNDDITKQYDLLNETLDIINIRKLVSKLRKKISFNCIESVYGIGYRIVPHFN</sequence>
<keyword evidence="4 7" id="KW-0238">DNA-binding</keyword>
<evidence type="ECO:0000259" key="9">
    <source>
        <dbReference type="PROSITE" id="PS51755"/>
    </source>
</evidence>
<protein>
    <submittedName>
        <fullName evidence="10">Two component transcriptional regulator, winged helix family</fullName>
    </submittedName>
</protein>
<gene>
    <name evidence="10" type="ordered locus">Suden_0837</name>
</gene>
<dbReference type="InterPro" id="IPR011006">
    <property type="entry name" value="CheY-like_superfamily"/>
</dbReference>
<evidence type="ECO:0000256" key="5">
    <source>
        <dbReference type="ARBA" id="ARBA00023163"/>
    </source>
</evidence>
<evidence type="ECO:0000256" key="4">
    <source>
        <dbReference type="ARBA" id="ARBA00023125"/>
    </source>
</evidence>
<dbReference type="PANTHER" id="PTHR48111:SF1">
    <property type="entry name" value="TWO-COMPONENT RESPONSE REGULATOR ORR33"/>
    <property type="match status" value="1"/>
</dbReference>
<dbReference type="AlphaFoldDB" id="Q30SB6"/>
<dbReference type="Gene3D" id="3.40.50.2300">
    <property type="match status" value="1"/>
</dbReference>
<evidence type="ECO:0000256" key="1">
    <source>
        <dbReference type="ARBA" id="ARBA00022553"/>
    </source>
</evidence>
<dbReference type="Gene3D" id="1.10.10.10">
    <property type="entry name" value="Winged helix-like DNA-binding domain superfamily/Winged helix DNA-binding domain"/>
    <property type="match status" value="1"/>
</dbReference>
<dbReference type="SMART" id="SM00862">
    <property type="entry name" value="Trans_reg_C"/>
    <property type="match status" value="1"/>
</dbReference>
<reference evidence="10 11" key="1">
    <citation type="journal article" date="2008" name="Appl. Environ. Microbiol.">
        <title>Genome of the epsilonproteobacterial chemolithoautotroph Sulfurimonas denitrificans.</title>
        <authorList>
            <person name="Sievert S.M."/>
            <person name="Scott K.M."/>
            <person name="Klotz M.G."/>
            <person name="Chain P.S.G."/>
            <person name="Hauser L.J."/>
            <person name="Hemp J."/>
            <person name="Huegler M."/>
            <person name="Land M."/>
            <person name="Lapidus A."/>
            <person name="Larimer F.W."/>
            <person name="Lucas S."/>
            <person name="Malfatti S.A."/>
            <person name="Meyer F."/>
            <person name="Paulsen I.T."/>
            <person name="Ren Q."/>
            <person name="Simon J."/>
            <person name="Bailey K."/>
            <person name="Diaz E."/>
            <person name="Fitzpatrick K.A."/>
            <person name="Glover B."/>
            <person name="Gwatney N."/>
            <person name="Korajkic A."/>
            <person name="Long A."/>
            <person name="Mobberley J.M."/>
            <person name="Pantry S.N."/>
            <person name="Pazder G."/>
            <person name="Peterson S."/>
            <person name="Quintanilla J.D."/>
            <person name="Sprinkle R."/>
            <person name="Stephens J."/>
            <person name="Thomas P."/>
            <person name="Vaughn R."/>
            <person name="Weber M.J."/>
            <person name="Wooten L.L."/>
        </authorList>
    </citation>
    <scope>NUCLEOTIDE SEQUENCE [LARGE SCALE GENOMIC DNA]</scope>
    <source>
        <strain evidence="11">ATCC 33889 / DSM 1251</strain>
    </source>
</reference>
<feature type="domain" description="OmpR/PhoB-type" evidence="9">
    <location>
        <begin position="171"/>
        <end position="266"/>
    </location>
</feature>
<evidence type="ECO:0000313" key="10">
    <source>
        <dbReference type="EMBL" id="ABB44115.1"/>
    </source>
</evidence>
<accession>Q30SB6</accession>
<dbReference type="Pfam" id="PF00486">
    <property type="entry name" value="Trans_reg_C"/>
    <property type="match status" value="1"/>
</dbReference>
<dbReference type="InterPro" id="IPR001867">
    <property type="entry name" value="OmpR/PhoB-type_DNA-bd"/>
</dbReference>
<evidence type="ECO:0000256" key="6">
    <source>
        <dbReference type="PROSITE-ProRule" id="PRU00169"/>
    </source>
</evidence>
<evidence type="ECO:0000313" key="11">
    <source>
        <dbReference type="Proteomes" id="UP000002714"/>
    </source>
</evidence>
<dbReference type="InterPro" id="IPR036388">
    <property type="entry name" value="WH-like_DNA-bd_sf"/>
</dbReference>
<name>Q30SB6_SULDN</name>
<dbReference type="GO" id="GO:0006355">
    <property type="term" value="P:regulation of DNA-templated transcription"/>
    <property type="evidence" value="ECO:0007669"/>
    <property type="project" value="InterPro"/>
</dbReference>
<dbReference type="GO" id="GO:0000156">
    <property type="term" value="F:phosphorelay response regulator activity"/>
    <property type="evidence" value="ECO:0007669"/>
    <property type="project" value="TreeGrafter"/>
</dbReference>
<proteinExistence type="predicted"/>
<dbReference type="EMBL" id="CP000153">
    <property type="protein sequence ID" value="ABB44115.1"/>
    <property type="molecule type" value="Genomic_DNA"/>
</dbReference>
<dbReference type="GO" id="GO:0032993">
    <property type="term" value="C:protein-DNA complex"/>
    <property type="evidence" value="ECO:0007669"/>
    <property type="project" value="TreeGrafter"/>
</dbReference>
<dbReference type="PROSITE" id="PS51755">
    <property type="entry name" value="OMPR_PHOB"/>
    <property type="match status" value="1"/>
</dbReference>
<dbReference type="Pfam" id="PF00072">
    <property type="entry name" value="Response_reg"/>
    <property type="match status" value="1"/>
</dbReference>
<feature type="domain" description="Response regulatory" evidence="8">
    <location>
        <begin position="35"/>
        <end position="155"/>
    </location>
</feature>
<keyword evidence="3" id="KW-0805">Transcription regulation</keyword>
<evidence type="ECO:0000259" key="8">
    <source>
        <dbReference type="PROSITE" id="PS50110"/>
    </source>
</evidence>
<keyword evidence="2" id="KW-0902">Two-component regulatory system</keyword>
<dbReference type="SUPFAM" id="SSF52172">
    <property type="entry name" value="CheY-like"/>
    <property type="match status" value="1"/>
</dbReference>
<dbReference type="GO" id="GO:0000976">
    <property type="term" value="F:transcription cis-regulatory region binding"/>
    <property type="evidence" value="ECO:0007669"/>
    <property type="project" value="TreeGrafter"/>
</dbReference>
<organism evidence="10 11">
    <name type="scientific">Sulfurimonas denitrificans (strain ATCC 33889 / DSM 1251)</name>
    <name type="common">Thiomicrospira denitrificans (strain ATCC 33889 / DSM 1251)</name>
    <dbReference type="NCBI Taxonomy" id="326298"/>
    <lineage>
        <taxon>Bacteria</taxon>
        <taxon>Pseudomonadati</taxon>
        <taxon>Campylobacterota</taxon>
        <taxon>Epsilonproteobacteria</taxon>
        <taxon>Campylobacterales</taxon>
        <taxon>Sulfurimonadaceae</taxon>
        <taxon>Sulfurimonas</taxon>
    </lineage>
</organism>
<dbReference type="HOGENOM" id="CLU_000445_30_3_7"/>
<keyword evidence="5" id="KW-0804">Transcription</keyword>
<keyword evidence="11" id="KW-1185">Reference proteome</keyword>
<dbReference type="eggNOG" id="COG0745">
    <property type="taxonomic scope" value="Bacteria"/>
</dbReference>
<evidence type="ECO:0000256" key="3">
    <source>
        <dbReference type="ARBA" id="ARBA00023015"/>
    </source>
</evidence>
<dbReference type="PROSITE" id="PS50110">
    <property type="entry name" value="RESPONSE_REGULATORY"/>
    <property type="match status" value="1"/>
</dbReference>
<feature type="DNA-binding region" description="OmpR/PhoB-type" evidence="7">
    <location>
        <begin position="171"/>
        <end position="266"/>
    </location>
</feature>
<evidence type="ECO:0000256" key="2">
    <source>
        <dbReference type="ARBA" id="ARBA00023012"/>
    </source>
</evidence>
<dbReference type="GO" id="GO:0005829">
    <property type="term" value="C:cytosol"/>
    <property type="evidence" value="ECO:0007669"/>
    <property type="project" value="TreeGrafter"/>
</dbReference>
<dbReference type="SMART" id="SM00448">
    <property type="entry name" value="REC"/>
    <property type="match status" value="1"/>
</dbReference>